<comment type="caution">
    <text evidence="2">The sequence shown here is derived from an EMBL/GenBank/DDBJ whole genome shotgun (WGS) entry which is preliminary data.</text>
</comment>
<dbReference type="AlphaFoldDB" id="A0A225DH56"/>
<evidence type="ECO:0000313" key="3">
    <source>
        <dbReference type="Proteomes" id="UP000214646"/>
    </source>
</evidence>
<dbReference type="GO" id="GO:0003676">
    <property type="term" value="F:nucleic acid binding"/>
    <property type="evidence" value="ECO:0007669"/>
    <property type="project" value="InterPro"/>
</dbReference>
<name>A0A225DH56_9BACT</name>
<dbReference type="InterPro" id="IPR038717">
    <property type="entry name" value="Tc1-like_DDE_dom"/>
</dbReference>
<accession>A0A225DH56</accession>
<protein>
    <submittedName>
        <fullName evidence="2">Mobile element protein</fullName>
    </submittedName>
</protein>
<feature type="domain" description="Tc1-like transposase DDE" evidence="1">
    <location>
        <begin position="51"/>
        <end position="197"/>
    </location>
</feature>
<evidence type="ECO:0000313" key="2">
    <source>
        <dbReference type="EMBL" id="OWK35725.1"/>
    </source>
</evidence>
<dbReference type="InterPro" id="IPR036397">
    <property type="entry name" value="RNaseH_sf"/>
</dbReference>
<dbReference type="EMBL" id="NIDE01000017">
    <property type="protein sequence ID" value="OWK35725.1"/>
    <property type="molecule type" value="Genomic_DNA"/>
</dbReference>
<gene>
    <name evidence="2" type="ORF">FRUB_08288</name>
</gene>
<keyword evidence="3" id="KW-1185">Reference proteome</keyword>
<reference evidence="3" key="1">
    <citation type="submission" date="2017-06" db="EMBL/GenBank/DDBJ databases">
        <title>Genome analysis of Fimbriiglobus ruber SP5, the first member of the order Planctomycetales with confirmed chitinolytic capability.</title>
        <authorList>
            <person name="Ravin N.V."/>
            <person name="Rakitin A.L."/>
            <person name="Ivanova A.A."/>
            <person name="Beletsky A.V."/>
            <person name="Kulichevskaya I.S."/>
            <person name="Mardanov A.V."/>
            <person name="Dedysh S.N."/>
        </authorList>
    </citation>
    <scope>NUCLEOTIDE SEQUENCE [LARGE SCALE GENOMIC DNA]</scope>
    <source>
        <strain evidence="3">SP5</strain>
    </source>
</reference>
<proteinExistence type="predicted"/>
<organism evidence="2 3">
    <name type="scientific">Fimbriiglobus ruber</name>
    <dbReference type="NCBI Taxonomy" id="1908690"/>
    <lineage>
        <taxon>Bacteria</taxon>
        <taxon>Pseudomonadati</taxon>
        <taxon>Planctomycetota</taxon>
        <taxon>Planctomycetia</taxon>
        <taxon>Gemmatales</taxon>
        <taxon>Gemmataceae</taxon>
        <taxon>Fimbriiglobus</taxon>
    </lineage>
</organism>
<dbReference type="Gene3D" id="3.30.420.10">
    <property type="entry name" value="Ribonuclease H-like superfamily/Ribonuclease H"/>
    <property type="match status" value="1"/>
</dbReference>
<dbReference type="Pfam" id="PF13358">
    <property type="entry name" value="DDE_3"/>
    <property type="match status" value="1"/>
</dbReference>
<dbReference type="Proteomes" id="UP000214646">
    <property type="component" value="Unassembled WGS sequence"/>
</dbReference>
<sequence>MRNILADVDLQPHRTRYWKTPRLDARFKERAEQVLWCYANASRLAQRGTWVVCVDEIPTFQVLERDPLRRAIPGSIEQQEFDYTRHGTVNMLVFLVVHSGLMELAFLASNDAEHDRPELELFRRQHKELHGIFLIQDGGSSHVAASTRSYFGDRGGWWKPRYTPANASWLNQAEILIHAFKHYYLKRSSWKSQEEFKTHVLASGPEYNRRYAHPFEWTWTNQKMRQWFAKHEA</sequence>
<evidence type="ECO:0000259" key="1">
    <source>
        <dbReference type="Pfam" id="PF13358"/>
    </source>
</evidence>